<dbReference type="InterPro" id="IPR014729">
    <property type="entry name" value="Rossmann-like_a/b/a_fold"/>
</dbReference>
<dbReference type="PANTHER" id="PTHR30336">
    <property type="entry name" value="INNER MEMBRANE PROTEIN, PROBABLE PERMEASE"/>
    <property type="match status" value="1"/>
</dbReference>
<accession>A0ABV5Z9M1</accession>
<proteinExistence type="predicted"/>
<dbReference type="Proteomes" id="UP001589628">
    <property type="component" value="Unassembled WGS sequence"/>
</dbReference>
<gene>
    <name evidence="3" type="ORF">ACFFLH_05955</name>
</gene>
<name>A0ABV5Z9M1_9GAMM</name>
<feature type="domain" description="DUF218" evidence="2">
    <location>
        <begin position="86"/>
        <end position="249"/>
    </location>
</feature>
<evidence type="ECO:0000259" key="2">
    <source>
        <dbReference type="Pfam" id="PF02698"/>
    </source>
</evidence>
<comment type="caution">
    <text evidence="3">The sequence shown here is derived from an EMBL/GenBank/DDBJ whole genome shotgun (WGS) entry which is preliminary data.</text>
</comment>
<keyword evidence="4" id="KW-1185">Reference proteome</keyword>
<evidence type="ECO:0000256" key="1">
    <source>
        <dbReference type="SAM" id="Phobius"/>
    </source>
</evidence>
<dbReference type="RefSeq" id="WP_027313990.1">
    <property type="nucleotide sequence ID" value="NZ_JAUESS010000010.1"/>
</dbReference>
<evidence type="ECO:0000313" key="4">
    <source>
        <dbReference type="Proteomes" id="UP001589628"/>
    </source>
</evidence>
<organism evidence="3 4">
    <name type="scientific">Balneatrix alpica</name>
    <dbReference type="NCBI Taxonomy" id="75684"/>
    <lineage>
        <taxon>Bacteria</taxon>
        <taxon>Pseudomonadati</taxon>
        <taxon>Pseudomonadota</taxon>
        <taxon>Gammaproteobacteria</taxon>
        <taxon>Oceanospirillales</taxon>
        <taxon>Balneatrichaceae</taxon>
        <taxon>Balneatrix</taxon>
    </lineage>
</organism>
<dbReference type="CDD" id="cd06259">
    <property type="entry name" value="YdcF-like"/>
    <property type="match status" value="1"/>
</dbReference>
<evidence type="ECO:0000313" key="3">
    <source>
        <dbReference type="EMBL" id="MFB9885947.1"/>
    </source>
</evidence>
<dbReference type="Gene3D" id="3.40.50.620">
    <property type="entry name" value="HUPs"/>
    <property type="match status" value="1"/>
</dbReference>
<dbReference type="EMBL" id="JBHLZN010000001">
    <property type="protein sequence ID" value="MFB9885947.1"/>
    <property type="molecule type" value="Genomic_DNA"/>
</dbReference>
<feature type="transmembrane region" description="Helical" evidence="1">
    <location>
        <begin position="42"/>
        <end position="60"/>
    </location>
</feature>
<dbReference type="InterPro" id="IPR051599">
    <property type="entry name" value="Cell_Envelope_Assoc"/>
</dbReference>
<sequence>MDDLWFYLSKAFWFVSRPEHAGLLILLLGWWLLPRMARLGRWLVGLVVFTALPFSVWPLADYLLIPLEQRFPTLGVQQPWPEQVAGIIVLGGGEEAEMSAARGTVEFNWAAERYTSMLALMQRYPKVPILVSGASGNPLAEKISGARVVQQWLQESGITHPVFFEHQARNTWENASRLQSWREQYPGNWLLVTSAYHMPRAMGVFRQQGWQVLAMPVDYRAYPAGQQRINANLAENLFLLSVALREWVGLTAYYWGGRSSAWLPAP</sequence>
<keyword evidence="1" id="KW-0472">Membrane</keyword>
<dbReference type="PANTHER" id="PTHR30336:SF4">
    <property type="entry name" value="ENVELOPE BIOGENESIS FACTOR ELYC"/>
    <property type="match status" value="1"/>
</dbReference>
<keyword evidence="1" id="KW-1133">Transmembrane helix</keyword>
<protein>
    <submittedName>
        <fullName evidence="3">YdcF family protein</fullName>
    </submittedName>
</protein>
<feature type="transmembrane region" description="Helical" evidence="1">
    <location>
        <begin position="12"/>
        <end position="33"/>
    </location>
</feature>
<dbReference type="Pfam" id="PF02698">
    <property type="entry name" value="DUF218"/>
    <property type="match status" value="1"/>
</dbReference>
<dbReference type="InterPro" id="IPR003848">
    <property type="entry name" value="DUF218"/>
</dbReference>
<reference evidence="3 4" key="1">
    <citation type="submission" date="2024-09" db="EMBL/GenBank/DDBJ databases">
        <authorList>
            <person name="Sun Q."/>
            <person name="Mori K."/>
        </authorList>
    </citation>
    <scope>NUCLEOTIDE SEQUENCE [LARGE SCALE GENOMIC DNA]</scope>
    <source>
        <strain evidence="3 4">ATCC 51285</strain>
    </source>
</reference>
<keyword evidence="1" id="KW-0812">Transmembrane</keyword>